<dbReference type="Pfam" id="PF07683">
    <property type="entry name" value="CobW_C"/>
    <property type="match status" value="1"/>
</dbReference>
<dbReference type="Gene3D" id="3.30.1220.10">
    <property type="entry name" value="CobW-like, C-terminal domain"/>
    <property type="match status" value="1"/>
</dbReference>
<dbReference type="GO" id="GO:0000166">
    <property type="term" value="F:nucleotide binding"/>
    <property type="evidence" value="ECO:0007669"/>
    <property type="project" value="UniProtKB-KW"/>
</dbReference>
<organism evidence="4">
    <name type="scientific">bioreactor metagenome</name>
    <dbReference type="NCBI Taxonomy" id="1076179"/>
    <lineage>
        <taxon>unclassified sequences</taxon>
        <taxon>metagenomes</taxon>
        <taxon>ecological metagenomes</taxon>
    </lineage>
</organism>
<evidence type="ECO:0000256" key="2">
    <source>
        <dbReference type="ARBA" id="ARBA00023186"/>
    </source>
</evidence>
<reference evidence="4" key="1">
    <citation type="submission" date="2019-08" db="EMBL/GenBank/DDBJ databases">
        <authorList>
            <person name="Kucharzyk K."/>
            <person name="Murdoch R.W."/>
            <person name="Higgins S."/>
            <person name="Loffler F."/>
        </authorList>
    </citation>
    <scope>NUCLEOTIDE SEQUENCE</scope>
</reference>
<evidence type="ECO:0000313" key="4">
    <source>
        <dbReference type="EMBL" id="MPM69925.1"/>
    </source>
</evidence>
<dbReference type="InterPro" id="IPR036627">
    <property type="entry name" value="CobW-likC_sf"/>
</dbReference>
<comment type="caution">
    <text evidence="4">The sequence shown here is derived from an EMBL/GenBank/DDBJ whole genome shotgun (WGS) entry which is preliminary data.</text>
</comment>
<dbReference type="SUPFAM" id="SSF90002">
    <property type="entry name" value="Hypothetical protein YjiA, C-terminal domain"/>
    <property type="match status" value="1"/>
</dbReference>
<dbReference type="SMART" id="SM00833">
    <property type="entry name" value="CobW_C"/>
    <property type="match status" value="1"/>
</dbReference>
<dbReference type="InterPro" id="IPR011629">
    <property type="entry name" value="CobW-like_C"/>
</dbReference>
<evidence type="ECO:0000259" key="3">
    <source>
        <dbReference type="SMART" id="SM00833"/>
    </source>
</evidence>
<sequence length="90" mass="9621">MFSSWGVETAHQFTEQQITAALAALGDAVNYGIVLRAKGIVPAQDGSWLHFDYVPGESNVRRGGADVTGRLCVIGSKLDNEALAELFQLA</sequence>
<name>A0A645BXF4_9ZZZZ</name>
<accession>A0A645BXF4</accession>
<proteinExistence type="predicted"/>
<gene>
    <name evidence="4" type="ORF">SDC9_116873</name>
</gene>
<evidence type="ECO:0000256" key="1">
    <source>
        <dbReference type="ARBA" id="ARBA00022741"/>
    </source>
</evidence>
<dbReference type="EMBL" id="VSSQ01023162">
    <property type="protein sequence ID" value="MPM69925.1"/>
    <property type="molecule type" value="Genomic_DNA"/>
</dbReference>
<keyword evidence="1" id="KW-0547">Nucleotide-binding</keyword>
<feature type="domain" description="CobW C-terminal" evidence="3">
    <location>
        <begin position="2"/>
        <end position="90"/>
    </location>
</feature>
<dbReference type="AlphaFoldDB" id="A0A645BXF4"/>
<protein>
    <recommendedName>
        <fullName evidence="3">CobW C-terminal domain-containing protein</fullName>
    </recommendedName>
</protein>
<keyword evidence="2" id="KW-0143">Chaperone</keyword>